<dbReference type="InterPro" id="IPR005814">
    <property type="entry name" value="Aminotrans_3"/>
</dbReference>
<dbReference type="GO" id="GO:0008483">
    <property type="term" value="F:transaminase activity"/>
    <property type="evidence" value="ECO:0007669"/>
    <property type="project" value="InterPro"/>
</dbReference>
<proteinExistence type="inferred from homology"/>
<organism evidence="4 5">
    <name type="scientific">Frankia canadensis</name>
    <dbReference type="NCBI Taxonomy" id="1836972"/>
    <lineage>
        <taxon>Bacteria</taxon>
        <taxon>Bacillati</taxon>
        <taxon>Actinomycetota</taxon>
        <taxon>Actinomycetes</taxon>
        <taxon>Frankiales</taxon>
        <taxon>Frankiaceae</taxon>
        <taxon>Frankia</taxon>
    </lineage>
</organism>
<dbReference type="RefSeq" id="WP_101833276.1">
    <property type="nucleotide sequence ID" value="NZ_FZMO01000320.1"/>
</dbReference>
<dbReference type="SUPFAM" id="SSF53383">
    <property type="entry name" value="PLP-dependent transferases"/>
    <property type="match status" value="1"/>
</dbReference>
<dbReference type="InterPro" id="IPR049704">
    <property type="entry name" value="Aminotrans_3_PPA_site"/>
</dbReference>
<name>A0A2I2KW51_9ACTN</name>
<dbReference type="Gene3D" id="3.40.640.10">
    <property type="entry name" value="Type I PLP-dependent aspartate aminotransferase-like (Major domain)"/>
    <property type="match status" value="1"/>
</dbReference>
<dbReference type="OrthoDB" id="9801834at2"/>
<dbReference type="NCBIfam" id="NF041821">
    <property type="entry name" value="daptide_amino"/>
    <property type="match status" value="1"/>
</dbReference>
<evidence type="ECO:0000256" key="2">
    <source>
        <dbReference type="ARBA" id="ARBA00022898"/>
    </source>
</evidence>
<keyword evidence="2 3" id="KW-0663">Pyridoxal phosphate</keyword>
<keyword evidence="5" id="KW-1185">Reference proteome</keyword>
<dbReference type="PROSITE" id="PS00600">
    <property type="entry name" value="AA_TRANSFER_CLASS_3"/>
    <property type="match status" value="1"/>
</dbReference>
<dbReference type="InterPro" id="IPR049691">
    <property type="entry name" value="Daptide_aminotransferase"/>
</dbReference>
<evidence type="ECO:0000313" key="4">
    <source>
        <dbReference type="EMBL" id="SNQ49882.1"/>
    </source>
</evidence>
<dbReference type="InterPro" id="IPR015421">
    <property type="entry name" value="PyrdxlP-dep_Trfase_major"/>
</dbReference>
<dbReference type="InterPro" id="IPR015424">
    <property type="entry name" value="PyrdxlP-dep_Trfase"/>
</dbReference>
<evidence type="ECO:0000256" key="1">
    <source>
        <dbReference type="ARBA" id="ARBA00008954"/>
    </source>
</evidence>
<dbReference type="Gene3D" id="3.90.1150.10">
    <property type="entry name" value="Aspartate Aminotransferase, domain 1"/>
    <property type="match status" value="1"/>
</dbReference>
<evidence type="ECO:0000256" key="3">
    <source>
        <dbReference type="RuleBase" id="RU003560"/>
    </source>
</evidence>
<dbReference type="GO" id="GO:0030170">
    <property type="term" value="F:pyridoxal phosphate binding"/>
    <property type="evidence" value="ECO:0007669"/>
    <property type="project" value="InterPro"/>
</dbReference>
<protein>
    <recommendedName>
        <fullName evidence="6">Aspartate aminotransferase family protein</fullName>
    </recommendedName>
</protein>
<evidence type="ECO:0000313" key="5">
    <source>
        <dbReference type="Proteomes" id="UP000234331"/>
    </source>
</evidence>
<dbReference type="PANTHER" id="PTHR43094:SF1">
    <property type="entry name" value="AMINOTRANSFERASE CLASS-III"/>
    <property type="match status" value="1"/>
</dbReference>
<comment type="similarity">
    <text evidence="1 3">Belongs to the class-III pyridoxal-phosphate-dependent aminotransferase family.</text>
</comment>
<reference evidence="4 5" key="1">
    <citation type="submission" date="2017-06" db="EMBL/GenBank/DDBJ databases">
        <authorList>
            <person name="Kim H.J."/>
            <person name="Triplett B.A."/>
        </authorList>
    </citation>
    <scope>NUCLEOTIDE SEQUENCE [LARGE SCALE GENOMIC DNA]</scope>
    <source>
        <strain evidence="4">FRACA_ARgP5</strain>
    </source>
</reference>
<dbReference type="PANTHER" id="PTHR43094">
    <property type="entry name" value="AMINOTRANSFERASE"/>
    <property type="match status" value="1"/>
</dbReference>
<dbReference type="Proteomes" id="UP000234331">
    <property type="component" value="Unassembled WGS sequence"/>
</dbReference>
<accession>A0A2I2KW51</accession>
<sequence>MTGALWQLLSPPSRFDRPGARAVGAAGVRVRFDDGVEALCATSGLWNVNIGYGNEAVADGVHRALRDASYLTLFRYSHPWAVEAASTLAQLCGAETFGRVLFSTSGSAANDAMMKIVRQYWALRGQPARRVVVGLRDSYHGLTYGASALSGEELGQELYLVDRRFVRHVSCADAGELRRLLAGAGRQIAAVVVEPVLGTGAVEVPDAFLTELAALRDEHGFLIVADEVATGFGRTGSWFASQTWPFVPDVMVVSKGLTNGTCAGSAVVVSHQVAAAFDEADAVLAHGETNAGTPPTCAAITATVAEMRRLDVVTRAAALGRRLAAGLADLVADHPAAVGTGGRGCFRILRLAWPDGETFGPQDVAAAIETIRRAGAVVHPGPGGIQLVPPLVYTDDDLDELLDAVRRGLTTLWAGRAGAAGAQAARPVPAAAVAR</sequence>
<dbReference type="InterPro" id="IPR015422">
    <property type="entry name" value="PyrdxlP-dep_Trfase_small"/>
</dbReference>
<gene>
    <name evidence="4" type="ORF">FRACA_3870003</name>
</gene>
<evidence type="ECO:0008006" key="6">
    <source>
        <dbReference type="Google" id="ProtNLM"/>
    </source>
</evidence>
<dbReference type="EMBL" id="FZMO01000320">
    <property type="protein sequence ID" value="SNQ49882.1"/>
    <property type="molecule type" value="Genomic_DNA"/>
</dbReference>
<dbReference type="Pfam" id="PF00202">
    <property type="entry name" value="Aminotran_3"/>
    <property type="match status" value="1"/>
</dbReference>
<dbReference type="AlphaFoldDB" id="A0A2I2KW51"/>